<feature type="transmembrane region" description="Helical" evidence="5">
    <location>
        <begin position="92"/>
        <end position="118"/>
    </location>
</feature>
<feature type="transmembrane region" description="Helical" evidence="5">
    <location>
        <begin position="322"/>
        <end position="344"/>
    </location>
</feature>
<feature type="transmembrane region" description="Helical" evidence="5">
    <location>
        <begin position="124"/>
        <end position="144"/>
    </location>
</feature>
<evidence type="ECO:0000256" key="3">
    <source>
        <dbReference type="ARBA" id="ARBA00022989"/>
    </source>
</evidence>
<evidence type="ECO:0000256" key="5">
    <source>
        <dbReference type="SAM" id="Phobius"/>
    </source>
</evidence>
<keyword evidence="2 5" id="KW-0812">Transmembrane</keyword>
<evidence type="ECO:0000256" key="4">
    <source>
        <dbReference type="ARBA" id="ARBA00023136"/>
    </source>
</evidence>
<gene>
    <name evidence="7" type="ORF">HW450_11205</name>
</gene>
<dbReference type="GO" id="GO:0016020">
    <property type="term" value="C:membrane"/>
    <property type="evidence" value="ECO:0007669"/>
    <property type="project" value="UniProtKB-SubCell"/>
</dbReference>
<evidence type="ECO:0000259" key="6">
    <source>
        <dbReference type="Pfam" id="PF13515"/>
    </source>
</evidence>
<dbReference type="InterPro" id="IPR049453">
    <property type="entry name" value="Memb_transporter_dom"/>
</dbReference>
<evidence type="ECO:0000313" key="7">
    <source>
        <dbReference type="EMBL" id="QMV84892.1"/>
    </source>
</evidence>
<dbReference type="Proteomes" id="UP000515570">
    <property type="component" value="Chromosome"/>
</dbReference>
<evidence type="ECO:0000256" key="1">
    <source>
        <dbReference type="ARBA" id="ARBA00004141"/>
    </source>
</evidence>
<sequence length="577" mass="61577">MAKKTDKGVHVAGKDQRLVEQLPPAPNPWQLLTAFHTPGPRWPGALRAALAMLIPGSLALLFGLDHEVVLITAGSCTVIYGEGHPFRTRIKVLVIAAALIIMGTGSGALVGQTVWGHINAGDTHWWLLLTAVFSCAIAGALLFVSNALRLPPPGPFFIVMVASASTMTPRLGVEPWQVSLFASIGALSAIVIGMAPALVHPQQPEESAVEVLEGAIAALQECGGVNVARRHQAETALANAWFALSDAKVVRGGKVIDQSRTQLVERALAAQQELARLSAGLTDTGATASDSPSYVNTSRVTIPHTRPSVTFRLYRSASWHSHATVTTVRILSAALAASVVGIALDFDRPDWAIVSAVMMLQMGPDLIPGTIRGVHRLVGSIVGIGAFALIHLLDPGPWGLLFFLAFTQFMAEIFVVRNYAITVIFTTPLALLMGGATHTELAPVLVSRIAETTIATAFAIAALWLVFRGADQVRHAELVERCYGAMGNLIGALTTKTPDAALASRRALQHELLGERGAIQSLAANCRAVAEQRWDSHLRLQDAGYAVLDYCTAHADRELELEEIEQLAQRVRRSSSG</sequence>
<feature type="transmembrane region" description="Helical" evidence="5">
    <location>
        <begin position="420"/>
        <end position="439"/>
    </location>
</feature>
<keyword evidence="3 5" id="KW-1133">Transmembrane helix</keyword>
<feature type="transmembrane region" description="Helical" evidence="5">
    <location>
        <begin position="179"/>
        <end position="199"/>
    </location>
</feature>
<dbReference type="AlphaFoldDB" id="A0A7G5FE51"/>
<evidence type="ECO:0000313" key="8">
    <source>
        <dbReference type="Proteomes" id="UP000515570"/>
    </source>
</evidence>
<reference evidence="7 8" key="1">
    <citation type="submission" date="2020-07" db="EMBL/GenBank/DDBJ databases">
        <title>non toxigenic Corynebacterium sp. nov from a clinical source.</title>
        <authorList>
            <person name="Bernier A.-M."/>
            <person name="Bernard K."/>
        </authorList>
    </citation>
    <scope>NUCLEOTIDE SEQUENCE [LARGE SCALE GENOMIC DNA]</scope>
    <source>
        <strain evidence="8">NML 93-0612</strain>
    </source>
</reference>
<accession>A0A7G5FE51</accession>
<feature type="transmembrane region" description="Helical" evidence="5">
    <location>
        <begin position="445"/>
        <end position="467"/>
    </location>
</feature>
<dbReference type="Pfam" id="PF13515">
    <property type="entry name" value="FUSC_2"/>
    <property type="match status" value="1"/>
</dbReference>
<organism evidence="7 8">
    <name type="scientific">Corynebacterium hindlerae</name>
    <dbReference type="NCBI Taxonomy" id="699041"/>
    <lineage>
        <taxon>Bacteria</taxon>
        <taxon>Bacillati</taxon>
        <taxon>Actinomycetota</taxon>
        <taxon>Actinomycetes</taxon>
        <taxon>Mycobacteriales</taxon>
        <taxon>Corynebacteriaceae</taxon>
        <taxon>Corynebacterium</taxon>
    </lineage>
</organism>
<name>A0A7G5FE51_9CORY</name>
<dbReference type="EMBL" id="CP059833">
    <property type="protein sequence ID" value="QMV84892.1"/>
    <property type="molecule type" value="Genomic_DNA"/>
</dbReference>
<keyword evidence="4 5" id="KW-0472">Membrane</keyword>
<feature type="domain" description="Integral membrane bound transporter" evidence="6">
    <location>
        <begin position="337"/>
        <end position="461"/>
    </location>
</feature>
<feature type="transmembrane region" description="Helical" evidence="5">
    <location>
        <begin position="156"/>
        <end position="173"/>
    </location>
</feature>
<protein>
    <submittedName>
        <fullName evidence="7">FUSC family protein</fullName>
    </submittedName>
</protein>
<comment type="subcellular location">
    <subcellularLocation>
        <location evidence="1">Membrane</location>
        <topology evidence="1">Multi-pass membrane protein</topology>
    </subcellularLocation>
</comment>
<proteinExistence type="predicted"/>
<keyword evidence="8" id="KW-1185">Reference proteome</keyword>
<evidence type="ECO:0000256" key="2">
    <source>
        <dbReference type="ARBA" id="ARBA00022692"/>
    </source>
</evidence>